<proteinExistence type="predicted"/>
<sequence length="97" mass="10442">MEARLNGFLRKNSLDVHAFRRKPGGMRDLPAPLTVGSVQFGQAFGKQLSEDVGASGVVGLRLGLAAAVLLVLYRPAVPRSWAERRVVLGFGTAIARR</sequence>
<protein>
    <submittedName>
        <fullName evidence="1">Inner membrane transporter RhtA</fullName>
    </submittedName>
</protein>
<reference evidence="2" key="1">
    <citation type="submission" date="2016-10" db="EMBL/GenBank/DDBJ databases">
        <authorList>
            <person name="Varghese N."/>
            <person name="Submissions S."/>
        </authorList>
    </citation>
    <scope>NUCLEOTIDE SEQUENCE [LARGE SCALE GENOMIC DNA]</scope>
    <source>
        <strain evidence="2">DSM 44637</strain>
    </source>
</reference>
<name>A0A1I5NRP9_9PSEU</name>
<dbReference type="EMBL" id="FOWC01000004">
    <property type="protein sequence ID" value="SFP24509.1"/>
    <property type="molecule type" value="Genomic_DNA"/>
</dbReference>
<evidence type="ECO:0000313" key="1">
    <source>
        <dbReference type="EMBL" id="SFP24509.1"/>
    </source>
</evidence>
<dbReference type="AlphaFoldDB" id="A0A1I5NRP9"/>
<evidence type="ECO:0000313" key="2">
    <source>
        <dbReference type="Proteomes" id="UP000199137"/>
    </source>
</evidence>
<organism evidence="1 2">
    <name type="scientific">Amycolatopsis rubida</name>
    <dbReference type="NCBI Taxonomy" id="112413"/>
    <lineage>
        <taxon>Bacteria</taxon>
        <taxon>Bacillati</taxon>
        <taxon>Actinomycetota</taxon>
        <taxon>Actinomycetes</taxon>
        <taxon>Pseudonocardiales</taxon>
        <taxon>Pseudonocardiaceae</taxon>
        <taxon>Amycolatopsis</taxon>
    </lineage>
</organism>
<gene>
    <name evidence="1" type="ORF">SAMN05421854_104504</name>
</gene>
<dbReference type="Proteomes" id="UP000199137">
    <property type="component" value="Unassembled WGS sequence"/>
</dbReference>
<accession>A0A1I5NRP9</accession>